<dbReference type="PANTHER" id="PTHR16266">
    <property type="entry name" value="WD REPEAT DOMAIN 9"/>
    <property type="match status" value="1"/>
</dbReference>
<evidence type="ECO:0000313" key="9">
    <source>
        <dbReference type="EMBL" id="CAK8985892.1"/>
    </source>
</evidence>
<feature type="domain" description="Bromo" evidence="8">
    <location>
        <begin position="1432"/>
        <end position="1502"/>
    </location>
</feature>
<dbReference type="Pfam" id="PF25437">
    <property type="entry name" value="BRWD1_N"/>
    <property type="match status" value="1"/>
</dbReference>
<feature type="region of interest" description="Disordered" evidence="7">
    <location>
        <begin position="1530"/>
        <end position="1588"/>
    </location>
</feature>
<dbReference type="InterPro" id="IPR057452">
    <property type="entry name" value="BRWD/PHIP_N"/>
</dbReference>
<dbReference type="InterPro" id="IPR015943">
    <property type="entry name" value="WD40/YVTN_repeat-like_dom_sf"/>
</dbReference>
<keyword evidence="3 4" id="KW-0103">Bromodomain</keyword>
<feature type="domain" description="Bromo" evidence="8">
    <location>
        <begin position="1610"/>
        <end position="1695"/>
    </location>
</feature>
<feature type="compositionally biased region" description="Basic residues" evidence="7">
    <location>
        <begin position="1088"/>
        <end position="1098"/>
    </location>
</feature>
<feature type="compositionally biased region" description="Basic residues" evidence="7">
    <location>
        <begin position="1014"/>
        <end position="1026"/>
    </location>
</feature>
<feature type="compositionally biased region" description="Acidic residues" evidence="7">
    <location>
        <begin position="1767"/>
        <end position="1797"/>
    </location>
</feature>
<dbReference type="Proteomes" id="UP001642464">
    <property type="component" value="Unassembled WGS sequence"/>
</dbReference>
<feature type="compositionally biased region" description="Basic residues" evidence="7">
    <location>
        <begin position="1110"/>
        <end position="1121"/>
    </location>
</feature>
<feature type="region of interest" description="Disordered" evidence="7">
    <location>
        <begin position="604"/>
        <end position="627"/>
    </location>
</feature>
<feature type="compositionally biased region" description="Basic and acidic residues" evidence="7">
    <location>
        <begin position="1746"/>
        <end position="1756"/>
    </location>
</feature>
<feature type="repeat" description="WD" evidence="5">
    <location>
        <begin position="466"/>
        <end position="497"/>
    </location>
</feature>
<feature type="compositionally biased region" description="Basic residues" evidence="7">
    <location>
        <begin position="1152"/>
        <end position="1161"/>
    </location>
</feature>
<dbReference type="PROSITE" id="PS50082">
    <property type="entry name" value="WD_REPEATS_2"/>
    <property type="match status" value="6"/>
</dbReference>
<organism evidence="9 10">
    <name type="scientific">Durusdinium trenchii</name>
    <dbReference type="NCBI Taxonomy" id="1381693"/>
    <lineage>
        <taxon>Eukaryota</taxon>
        <taxon>Sar</taxon>
        <taxon>Alveolata</taxon>
        <taxon>Dinophyceae</taxon>
        <taxon>Suessiales</taxon>
        <taxon>Symbiodiniaceae</taxon>
        <taxon>Durusdinium</taxon>
    </lineage>
</organism>
<proteinExistence type="predicted"/>
<feature type="region of interest" description="Disordered" evidence="7">
    <location>
        <begin position="409"/>
        <end position="435"/>
    </location>
</feature>
<dbReference type="InterPro" id="IPR019775">
    <property type="entry name" value="WD40_repeat_CS"/>
</dbReference>
<dbReference type="InterPro" id="IPR001680">
    <property type="entry name" value="WD40_rpt"/>
</dbReference>
<feature type="repeat" description="WD" evidence="5">
    <location>
        <begin position="281"/>
        <end position="322"/>
    </location>
</feature>
<evidence type="ECO:0000259" key="8">
    <source>
        <dbReference type="PROSITE" id="PS50014"/>
    </source>
</evidence>
<dbReference type="PROSITE" id="PS00678">
    <property type="entry name" value="WD_REPEATS_1"/>
    <property type="match status" value="2"/>
</dbReference>
<feature type="coiled-coil region" evidence="6">
    <location>
        <begin position="82"/>
        <end position="109"/>
    </location>
</feature>
<feature type="compositionally biased region" description="Low complexity" evidence="7">
    <location>
        <begin position="942"/>
        <end position="953"/>
    </location>
</feature>
<feature type="region of interest" description="Disordered" evidence="7">
    <location>
        <begin position="1734"/>
        <end position="1860"/>
    </location>
</feature>
<dbReference type="Gene3D" id="2.130.10.10">
    <property type="entry name" value="YVTN repeat-like/Quinoprotein amine dehydrogenase"/>
    <property type="match status" value="3"/>
</dbReference>
<dbReference type="SMART" id="SM00320">
    <property type="entry name" value="WD40"/>
    <property type="match status" value="6"/>
</dbReference>
<dbReference type="PROSITE" id="PS50294">
    <property type="entry name" value="WD_REPEATS_REGION"/>
    <property type="match status" value="4"/>
</dbReference>
<dbReference type="EMBL" id="CAXAMM010000098">
    <property type="protein sequence ID" value="CAK8985892.1"/>
    <property type="molecule type" value="Genomic_DNA"/>
</dbReference>
<dbReference type="Pfam" id="PF00439">
    <property type="entry name" value="Bromodomain"/>
    <property type="match status" value="2"/>
</dbReference>
<name>A0ABP0H7H9_9DINO</name>
<feature type="region of interest" description="Disordered" evidence="7">
    <location>
        <begin position="982"/>
        <end position="1171"/>
    </location>
</feature>
<evidence type="ECO:0000256" key="5">
    <source>
        <dbReference type="PROSITE-ProRule" id="PRU00221"/>
    </source>
</evidence>
<keyword evidence="6" id="KW-0175">Coiled coil</keyword>
<evidence type="ECO:0000256" key="7">
    <source>
        <dbReference type="SAM" id="MobiDB-lite"/>
    </source>
</evidence>
<dbReference type="PROSITE" id="PS50014">
    <property type="entry name" value="BROMODOMAIN_2"/>
    <property type="match status" value="2"/>
</dbReference>
<dbReference type="InterPro" id="IPR052060">
    <property type="entry name" value="Bromo_WD_repeat"/>
</dbReference>
<dbReference type="PRINTS" id="PR00503">
    <property type="entry name" value="BROMODOMAIN"/>
</dbReference>
<dbReference type="InterPro" id="IPR001487">
    <property type="entry name" value="Bromodomain"/>
</dbReference>
<dbReference type="Gene3D" id="2.30.30.1040">
    <property type="match status" value="1"/>
</dbReference>
<dbReference type="SUPFAM" id="SSF50978">
    <property type="entry name" value="WD40 repeat-like"/>
    <property type="match status" value="1"/>
</dbReference>
<feature type="compositionally biased region" description="Acidic residues" evidence="7">
    <location>
        <begin position="1549"/>
        <end position="1567"/>
    </location>
</feature>
<comment type="caution">
    <text evidence="9">The sequence shown here is derived from an EMBL/GenBank/DDBJ whole genome shotgun (WGS) entry which is preliminary data.</text>
</comment>
<evidence type="ECO:0000256" key="3">
    <source>
        <dbReference type="ARBA" id="ARBA00023117"/>
    </source>
</evidence>
<feature type="repeat" description="WD" evidence="5">
    <location>
        <begin position="688"/>
        <end position="730"/>
    </location>
</feature>
<feature type="compositionally biased region" description="Low complexity" evidence="7">
    <location>
        <begin position="606"/>
        <end position="617"/>
    </location>
</feature>
<feature type="coiled-coil region" evidence="6">
    <location>
        <begin position="168"/>
        <end position="231"/>
    </location>
</feature>
<feature type="repeat" description="WD" evidence="5">
    <location>
        <begin position="323"/>
        <end position="364"/>
    </location>
</feature>
<evidence type="ECO:0000256" key="1">
    <source>
        <dbReference type="ARBA" id="ARBA00022574"/>
    </source>
</evidence>
<dbReference type="SMART" id="SM00297">
    <property type="entry name" value="BROMO"/>
    <property type="match status" value="2"/>
</dbReference>
<feature type="compositionally biased region" description="Polar residues" evidence="7">
    <location>
        <begin position="1126"/>
        <end position="1135"/>
    </location>
</feature>
<feature type="compositionally biased region" description="Polar residues" evidence="7">
    <location>
        <begin position="422"/>
        <end position="435"/>
    </location>
</feature>
<gene>
    <name evidence="9" type="ORF">SCF082_LOCUS322</name>
</gene>
<dbReference type="SUPFAM" id="SSF47370">
    <property type="entry name" value="Bromodomain"/>
    <property type="match status" value="2"/>
</dbReference>
<dbReference type="PANTHER" id="PTHR16266:SF17">
    <property type="entry name" value="BRWD3"/>
    <property type="match status" value="1"/>
</dbReference>
<protein>
    <submittedName>
        <fullName evidence="9">Bromodomain and WD repeat-containing protein 1 (WD repeat-containing protein 9)</fullName>
    </submittedName>
</protein>
<sequence>MEGAKKGFDKELRFLIADYLERSTPCSKAAKALREELEGQALLGEVTTWHGQRRAATVEDFRGRYAEVAPNQLERIVRTVLTEKSRQTKAEEEAEATALEQEDLRLQQLQHKHGEGDEDATGTAGDTAAARAHARWRTPRSAAAFLLKDPRGLLVSQRQLATSSSENAATLVKLLENMRKTKAELKKLQLGALPEGAGGEATTLSYVTKRIADRKAKLESLTAEVEELRFTLRDPLLDRQRRSTNVLDLISTAQVGRRIGGKLVGPTRELACRRLRVMKKIYGHRAYVFCVTSDRSGQWIVTGSDDSLCKLWNARTGELCRTFRGHEKMICDVAIDNTNKYLASCSVDETVRLWELETGRHVAVLNAHSKGINVVEFDPKENMILTASDDGLCCIWDTTRIVEEDERAIASMSEERRPQRQGEASGSRTDAGSQELVSAEALAEAGITTQFLSPKAPVVLPHLNVARGGLSEVNAMAVCPQGGFIATGCEDGVARIWAVSRNVPSRCAARSVSQHAATKPNLVEGEYVDGAARLICTMRGHLNSIAIVEWSKKGDRVLTGSAQDGTVRIWYWRQREAVSGAVDMLTTPHQRLLQVQRGSTRAFSSAAGHGNATAAATMDGGRQRSSNKYKVPSLDTCTWSGDDSFVIVLQSKKQRKNWDQTEYEDLVEFFDQRVLIFNSYTGQIVHNIGAHRKPAYVVRAHPTDKHLFMTGGHDGQILVWDVYEGRILSKLPISSQFGPLTVLDGTFTPAGSSSASIVATDIGGRLILIGSEDGTVYSGAYPEQFFKNDYAELLRDGNGHVLDARSQLPPHLVPREAITDSQGVDYQVQPQPTGEIFRDGLFSRNTRSVEEQELNRVERRKAVKQLEIVLHNSEQAAMHKLRHRFLQVDERIAQSNRTTAQSVVSARSGSRSPQREHRGPQSQQQQWQAPRSVPFAAASPNRSRTSQAQRQQSFEQRARSERPRLLACERALADVEALEAAEANRAGVSSSGDRGDANDSGEVEHEDPSTTSGGRRRRSAARRAQGRIRVFQELESAPQVHGPNLSSGEDEDARDGQWDAPRDAEDDEDDDLDDDFMADAYDQEGNRGRRSRRRARLPRRFDEEAGLARSRSRRTGSRNRHLRSEFNYNEVSSGSSDEEMFDAPSSPENQRPRRSRQRPKNASRQSAKRMPLLDEDRYFDRRWLSKTTKPAAHEPYCPQVGDLVVYFAQGHADFLRAFPVSDLAPFQRPWWLREWAMVLCRVTDIKYTFPSAEAQASEHEGSNRITVLCSLEIVKTPGPGLLKGTLPVDPTEMWSEVKAAEGAENAPLKFEVHYQAHSGAEFLLLKERVEVGMQQELKPGDRVRAVYSGARGEPRFFAATVDEISVSDDDWPHSPWEMVMLRWDEGDLGRQSPWELRKGRHISDFDVELRENATMTPALSGRCADKVEHIIKTEQCTSPFVDPVDLDQVPGYGSIIALPMDLRTILDRLHSQYYRHLDAVKADAQVISENCFAFNKPEALICTYAAQLVPLLEDTLSELAAAPRTRSALLRSNGPSRSTLRGGKSLREESEEEEEEEEEDEEDDGEEDHGAGLGNAAQDGRNNRKRSGSLRRVAIDDLMRAFETMLKAMERKDRHGIFAEPVREEDVPGYHEQITQPMDLGTIRQKLVAGEYGNAGKPTNVSRDTGISIARALEADLLLLCANAITFNEAGSPVFNLALKLKDVVLEHMTAIGKDTLGLNEWKCQALPLEDEHLLDSDSEEEEAATSDRNKSNEQRRARRRRNAAATDEDDDDDGGEDASYGEEDEDVLASSSEEEQVYQRSRPRRGTQRKRKAARPARRRRQPPAKRQARRSRRKQEVDSESSLSTGTSDAEDDWEGSD</sequence>
<feature type="compositionally biased region" description="Basic residues" evidence="7">
    <location>
        <begin position="1802"/>
        <end position="1835"/>
    </location>
</feature>
<keyword evidence="2" id="KW-0677">Repeat</keyword>
<evidence type="ECO:0000313" key="10">
    <source>
        <dbReference type="Proteomes" id="UP001642464"/>
    </source>
</evidence>
<dbReference type="CDD" id="cd04369">
    <property type="entry name" value="Bromodomain"/>
    <property type="match status" value="1"/>
</dbReference>
<evidence type="ECO:0000256" key="6">
    <source>
        <dbReference type="SAM" id="Coils"/>
    </source>
</evidence>
<accession>A0ABP0H7H9</accession>
<dbReference type="InterPro" id="IPR036322">
    <property type="entry name" value="WD40_repeat_dom_sf"/>
</dbReference>
<feature type="repeat" description="WD" evidence="5">
    <location>
        <begin position="365"/>
        <end position="397"/>
    </location>
</feature>
<dbReference type="InterPro" id="IPR036427">
    <property type="entry name" value="Bromodomain-like_sf"/>
</dbReference>
<reference evidence="9 10" key="1">
    <citation type="submission" date="2024-02" db="EMBL/GenBank/DDBJ databases">
        <authorList>
            <person name="Chen Y."/>
            <person name="Shah S."/>
            <person name="Dougan E. K."/>
            <person name="Thang M."/>
            <person name="Chan C."/>
        </authorList>
    </citation>
    <scope>NUCLEOTIDE SEQUENCE [LARGE SCALE GENOMIC DNA]</scope>
</reference>
<evidence type="ECO:0000256" key="4">
    <source>
        <dbReference type="PROSITE-ProRule" id="PRU00035"/>
    </source>
</evidence>
<feature type="compositionally biased region" description="Acidic residues" evidence="7">
    <location>
        <begin position="1851"/>
        <end position="1860"/>
    </location>
</feature>
<feature type="compositionally biased region" description="Acidic residues" evidence="7">
    <location>
        <begin position="1064"/>
        <end position="1077"/>
    </location>
</feature>
<feature type="compositionally biased region" description="Basic and acidic residues" evidence="7">
    <location>
        <begin position="1054"/>
        <end position="1063"/>
    </location>
</feature>
<feature type="compositionally biased region" description="Polar residues" evidence="7">
    <location>
        <begin position="896"/>
        <end position="912"/>
    </location>
</feature>
<feature type="region of interest" description="Disordered" evidence="7">
    <location>
        <begin position="896"/>
        <end position="962"/>
    </location>
</feature>
<dbReference type="Pfam" id="PF00400">
    <property type="entry name" value="WD40"/>
    <property type="match status" value="6"/>
</dbReference>
<keyword evidence="10" id="KW-1185">Reference proteome</keyword>
<dbReference type="CDD" id="cd00200">
    <property type="entry name" value="WD40"/>
    <property type="match status" value="1"/>
</dbReference>
<dbReference type="Gene3D" id="1.20.920.10">
    <property type="entry name" value="Bromodomain-like"/>
    <property type="match status" value="2"/>
</dbReference>
<feature type="repeat" description="WD" evidence="5">
    <location>
        <begin position="538"/>
        <end position="570"/>
    </location>
</feature>
<keyword evidence="1 5" id="KW-0853">WD repeat</keyword>
<feature type="compositionally biased region" description="Basic and acidic residues" evidence="7">
    <location>
        <begin position="993"/>
        <end position="1008"/>
    </location>
</feature>
<evidence type="ECO:0000256" key="2">
    <source>
        <dbReference type="ARBA" id="ARBA00022737"/>
    </source>
</evidence>